<accession>A0A1B3WE74</accession>
<dbReference type="RefSeq" id="WP_069177133.1">
    <property type="nucleotide sequence ID" value="NZ_CP017037.1"/>
</dbReference>
<organism evidence="1 2">
    <name type="scientific">Dialister pneumosintes</name>
    <dbReference type="NCBI Taxonomy" id="39950"/>
    <lineage>
        <taxon>Bacteria</taxon>
        <taxon>Bacillati</taxon>
        <taxon>Bacillota</taxon>
        <taxon>Negativicutes</taxon>
        <taxon>Veillonellales</taxon>
        <taxon>Veillonellaceae</taxon>
        <taxon>Dialister</taxon>
    </lineage>
</organism>
<name>A0A1B3WE74_9FIRM</name>
<evidence type="ECO:0000313" key="2">
    <source>
        <dbReference type="Proteomes" id="UP000094757"/>
    </source>
</evidence>
<dbReference type="KEGG" id="dpn:BCB69_04510"/>
<dbReference type="Proteomes" id="UP000094757">
    <property type="component" value="Chromosome"/>
</dbReference>
<dbReference type="STRING" id="39950.BCB69_04510"/>
<sequence>MAVLTDKQQDRRQLFLSWDIETELPLEIETFHLERMDLQEERIYYAFAYKDSVTGWEVRILFDEETQDYMVKLYFRLFTITEIELINSNYERFKEDVVQLLPSIIKNRFFDRSKVSVLIGQNSFISWDYCKVMPLEIDEYKLKISPDKPILGLNGSYVIAAYECIEKNTGILFFYNMYRNEYYAELISHGIPGIVHQYDSRTINELEKNIQIYIYDDLEKLKTTMIEV</sequence>
<protein>
    <submittedName>
        <fullName evidence="1">Uncharacterized protein</fullName>
    </submittedName>
</protein>
<dbReference type="AlphaFoldDB" id="A0A1B3WE74"/>
<evidence type="ECO:0000313" key="1">
    <source>
        <dbReference type="EMBL" id="AOH39283.1"/>
    </source>
</evidence>
<gene>
    <name evidence="1" type="ORF">BCB69_04510</name>
</gene>
<reference evidence="2" key="1">
    <citation type="submission" date="2016-08" db="EMBL/GenBank/DDBJ databases">
        <authorList>
            <person name="Holder M.E."/>
            <person name="Ajami N.J."/>
            <person name="Petrosino J.F."/>
        </authorList>
    </citation>
    <scope>NUCLEOTIDE SEQUENCE [LARGE SCALE GENOMIC DNA]</scope>
    <source>
        <strain evidence="2">F0677</strain>
    </source>
</reference>
<dbReference type="EMBL" id="CP017037">
    <property type="protein sequence ID" value="AOH39283.1"/>
    <property type="molecule type" value="Genomic_DNA"/>
</dbReference>
<proteinExistence type="predicted"/>